<sequence length="50" mass="5541">MGIIVIVVMTYMPTGLMGMIDIVKKYAEKLYQKLLDKPEKPASGIKAANQ</sequence>
<protein>
    <submittedName>
        <fullName evidence="2">Uncharacterized protein</fullName>
    </submittedName>
</protein>
<dbReference type="EMBL" id="VSSQ01132502">
    <property type="protein sequence ID" value="MPN59020.1"/>
    <property type="molecule type" value="Genomic_DNA"/>
</dbReference>
<organism evidence="2">
    <name type="scientific">bioreactor metagenome</name>
    <dbReference type="NCBI Taxonomy" id="1076179"/>
    <lineage>
        <taxon>unclassified sequences</taxon>
        <taxon>metagenomes</taxon>
        <taxon>ecological metagenomes</taxon>
    </lineage>
</organism>
<reference evidence="2" key="1">
    <citation type="submission" date="2019-08" db="EMBL/GenBank/DDBJ databases">
        <authorList>
            <person name="Kucharzyk K."/>
            <person name="Murdoch R.W."/>
            <person name="Higgins S."/>
            <person name="Loffler F."/>
        </authorList>
    </citation>
    <scope>NUCLEOTIDE SEQUENCE</scope>
</reference>
<keyword evidence="1" id="KW-0472">Membrane</keyword>
<accession>A0A645J7A6</accession>
<evidence type="ECO:0000256" key="1">
    <source>
        <dbReference type="SAM" id="Phobius"/>
    </source>
</evidence>
<proteinExistence type="predicted"/>
<dbReference type="AlphaFoldDB" id="A0A645J7A6"/>
<comment type="caution">
    <text evidence="2">The sequence shown here is derived from an EMBL/GenBank/DDBJ whole genome shotgun (WGS) entry which is preliminary data.</text>
</comment>
<keyword evidence="1" id="KW-1133">Transmembrane helix</keyword>
<evidence type="ECO:0000313" key="2">
    <source>
        <dbReference type="EMBL" id="MPN59020.1"/>
    </source>
</evidence>
<gene>
    <name evidence="2" type="ORF">SDC9_206738</name>
</gene>
<name>A0A645J7A6_9ZZZZ</name>
<feature type="transmembrane region" description="Helical" evidence="1">
    <location>
        <begin position="6"/>
        <end position="23"/>
    </location>
</feature>
<keyword evidence="1" id="KW-0812">Transmembrane</keyword>